<feature type="transmembrane region" description="Helical" evidence="7">
    <location>
        <begin position="166"/>
        <end position="185"/>
    </location>
</feature>
<dbReference type="EMBL" id="QOUX01000045">
    <property type="protein sequence ID" value="RXI99477.1"/>
    <property type="molecule type" value="Genomic_DNA"/>
</dbReference>
<dbReference type="InterPro" id="IPR042094">
    <property type="entry name" value="T2SS_GspF_sf"/>
</dbReference>
<comment type="caution">
    <text evidence="9">The sequence shown here is derived from an EMBL/GenBank/DDBJ whole genome shotgun (WGS) entry which is preliminary data.</text>
</comment>
<protein>
    <submittedName>
        <fullName evidence="9">Type II secretion system F family protein</fullName>
    </submittedName>
</protein>
<name>A0A4Q0VQY2_9BACI</name>
<dbReference type="Pfam" id="PF00482">
    <property type="entry name" value="T2SSF"/>
    <property type="match status" value="2"/>
</dbReference>
<feature type="domain" description="Type II secretion system protein GspF" evidence="8">
    <location>
        <begin position="216"/>
        <end position="338"/>
    </location>
</feature>
<sequence>MLMKLKHSWDTHQKAEFLIRIGTLLEQGYTITEGVNFFSKYQKENQKPLLRELLDNLHRGVTISKALEVLSLPQHIIGFVYLAEHYGNLPSGLIDGGNLLKKSEELKEKLQKLLKYPLFLMWMLSLFMVVMYQYLFPQFLQLFSTMNVELPFITKMFLHFIKNSPLLIPFILIVLASFAFYYLISFRKKTIRRKAKFYSSLPLFGSYYQIVITYMFSTNLSYLIKNGISIYDSLMIFKKVEGLGYISEQAERLIERLEAGEQLQNVIINETLYLDGLGYIIEHGQTNSRLDEELSHYSDWLFIELDNKLKKLLMIVQPILFLFIGLIVLVMFAAILLPVFSLIKGL</sequence>
<keyword evidence="3" id="KW-1003">Cell membrane</keyword>
<gene>
    <name evidence="9" type="ORF">DS745_14755</name>
</gene>
<dbReference type="NCBIfam" id="NF041012">
    <property type="entry name" value="T4P_ComGB"/>
    <property type="match status" value="1"/>
</dbReference>
<keyword evidence="10" id="KW-1185">Reference proteome</keyword>
<dbReference type="PRINTS" id="PR00812">
    <property type="entry name" value="BCTERIALGSPF"/>
</dbReference>
<comment type="similarity">
    <text evidence="2">Belongs to the GSP F family.</text>
</comment>
<evidence type="ECO:0000259" key="8">
    <source>
        <dbReference type="Pfam" id="PF00482"/>
    </source>
</evidence>
<comment type="subcellular location">
    <subcellularLocation>
        <location evidence="1">Cell membrane</location>
        <topology evidence="1">Multi-pass membrane protein</topology>
    </subcellularLocation>
</comment>
<evidence type="ECO:0000313" key="10">
    <source>
        <dbReference type="Proteomes" id="UP000290649"/>
    </source>
</evidence>
<evidence type="ECO:0000256" key="3">
    <source>
        <dbReference type="ARBA" id="ARBA00022475"/>
    </source>
</evidence>
<dbReference type="PANTHER" id="PTHR30012">
    <property type="entry name" value="GENERAL SECRETION PATHWAY PROTEIN"/>
    <property type="match status" value="1"/>
</dbReference>
<dbReference type="GO" id="GO:0005886">
    <property type="term" value="C:plasma membrane"/>
    <property type="evidence" value="ECO:0007669"/>
    <property type="project" value="UniProtKB-SubCell"/>
</dbReference>
<evidence type="ECO:0000256" key="6">
    <source>
        <dbReference type="ARBA" id="ARBA00023136"/>
    </source>
</evidence>
<reference evidence="9 10" key="1">
    <citation type="journal article" date="2019" name="Int. J. Syst. Evol. Microbiol.">
        <title>Anaerobacillus alkaliphilus sp. nov., a novel alkaliphilic and moderately halophilic bacterium.</title>
        <authorList>
            <person name="Borsodi A.K."/>
            <person name="Aszalos J.M."/>
            <person name="Bihari P."/>
            <person name="Nagy I."/>
            <person name="Schumann P."/>
            <person name="Sproer C."/>
            <person name="Kovacs A.L."/>
            <person name="Boka K."/>
            <person name="Dobosy P."/>
            <person name="Ovari M."/>
            <person name="Szili-Kovacs T."/>
            <person name="Toth E."/>
        </authorList>
    </citation>
    <scope>NUCLEOTIDE SEQUENCE [LARGE SCALE GENOMIC DNA]</scope>
    <source>
        <strain evidence="9 10">B16-10</strain>
    </source>
</reference>
<keyword evidence="4 7" id="KW-0812">Transmembrane</keyword>
<evidence type="ECO:0000256" key="4">
    <source>
        <dbReference type="ARBA" id="ARBA00022692"/>
    </source>
</evidence>
<dbReference type="InterPro" id="IPR018076">
    <property type="entry name" value="T2SS_GspF_dom"/>
</dbReference>
<evidence type="ECO:0000256" key="1">
    <source>
        <dbReference type="ARBA" id="ARBA00004651"/>
    </source>
</evidence>
<proteinExistence type="inferred from homology"/>
<feature type="domain" description="Type II secretion system protein GspF" evidence="8">
    <location>
        <begin position="17"/>
        <end position="137"/>
    </location>
</feature>
<dbReference type="InterPro" id="IPR047692">
    <property type="entry name" value="T4P_ComGB"/>
</dbReference>
<dbReference type="Proteomes" id="UP000290649">
    <property type="component" value="Unassembled WGS sequence"/>
</dbReference>
<dbReference type="InterPro" id="IPR003004">
    <property type="entry name" value="GspF/PilC"/>
</dbReference>
<keyword evidence="5 7" id="KW-1133">Transmembrane helix</keyword>
<feature type="transmembrane region" description="Helical" evidence="7">
    <location>
        <begin position="116"/>
        <end position="136"/>
    </location>
</feature>
<dbReference type="Gene3D" id="1.20.81.30">
    <property type="entry name" value="Type II secretion system (T2SS), domain F"/>
    <property type="match status" value="2"/>
</dbReference>
<keyword evidence="6 7" id="KW-0472">Membrane</keyword>
<evidence type="ECO:0000256" key="5">
    <source>
        <dbReference type="ARBA" id="ARBA00022989"/>
    </source>
</evidence>
<feature type="transmembrane region" description="Helical" evidence="7">
    <location>
        <begin position="319"/>
        <end position="343"/>
    </location>
</feature>
<organism evidence="9 10">
    <name type="scientific">Anaerobacillus alkaliphilus</name>
    <dbReference type="NCBI Taxonomy" id="1548597"/>
    <lineage>
        <taxon>Bacteria</taxon>
        <taxon>Bacillati</taxon>
        <taxon>Bacillota</taxon>
        <taxon>Bacilli</taxon>
        <taxon>Bacillales</taxon>
        <taxon>Bacillaceae</taxon>
        <taxon>Anaerobacillus</taxon>
    </lineage>
</organism>
<evidence type="ECO:0000256" key="2">
    <source>
        <dbReference type="ARBA" id="ARBA00005745"/>
    </source>
</evidence>
<evidence type="ECO:0000313" key="9">
    <source>
        <dbReference type="EMBL" id="RXI99477.1"/>
    </source>
</evidence>
<dbReference type="PANTHER" id="PTHR30012:SF0">
    <property type="entry name" value="TYPE II SECRETION SYSTEM PROTEIN F-RELATED"/>
    <property type="match status" value="1"/>
</dbReference>
<accession>A0A4Q0VQY2</accession>
<evidence type="ECO:0000256" key="7">
    <source>
        <dbReference type="SAM" id="Phobius"/>
    </source>
</evidence>
<dbReference type="AlphaFoldDB" id="A0A4Q0VQY2"/>